<gene>
    <name evidence="1" type="ORF">SAMN05660293_04673</name>
</gene>
<keyword evidence="2" id="KW-1185">Reference proteome</keyword>
<accession>A0A1T5GZT2</accession>
<sequence>MTFGIFVSFVWLDKLLRIKTTMAQKSLRFLFLILMCQLFSCKSQKDSPKFNFADGIYHTKVKGQKQQVYVENTEDSISIYSLKKGWRTAPVKPSELVKQTFAQKASTENMNSNKYWQNGFDVDILTIPIKFRPSAQSFPRQFSNHLNGAVYLGYRTDVYRMSLTTDPIGKLHEKVKHYGISAGIITGFGVTPLNPWVTNNGISIEYDGMAWSKGVAIVMGVENFTFGLIGAVDHLLDGNKHLWIYQGKPYIGLAVGLNLN</sequence>
<protein>
    <submittedName>
        <fullName evidence="1">Uncharacterized protein</fullName>
    </submittedName>
</protein>
<dbReference type="AlphaFoldDB" id="A0A1T5GZT2"/>
<dbReference type="Proteomes" id="UP000190897">
    <property type="component" value="Unassembled WGS sequence"/>
</dbReference>
<dbReference type="RefSeq" id="WP_082217122.1">
    <property type="nucleotide sequence ID" value="NZ_FUZA01000007.1"/>
</dbReference>
<proteinExistence type="predicted"/>
<name>A0A1T5GZT2_9BACT</name>
<dbReference type="EMBL" id="FUZA01000007">
    <property type="protein sequence ID" value="SKC13915.1"/>
    <property type="molecule type" value="Genomic_DNA"/>
</dbReference>
<reference evidence="2" key="1">
    <citation type="submission" date="2017-02" db="EMBL/GenBank/DDBJ databases">
        <authorList>
            <person name="Varghese N."/>
            <person name="Submissions S."/>
        </authorList>
    </citation>
    <scope>NUCLEOTIDE SEQUENCE [LARGE SCALE GENOMIC DNA]</scope>
    <source>
        <strain evidence="2">DSM 22270</strain>
    </source>
</reference>
<evidence type="ECO:0000313" key="2">
    <source>
        <dbReference type="Proteomes" id="UP000190897"/>
    </source>
</evidence>
<organism evidence="1 2">
    <name type="scientific">Dyadobacter psychrophilus</name>
    <dbReference type="NCBI Taxonomy" id="651661"/>
    <lineage>
        <taxon>Bacteria</taxon>
        <taxon>Pseudomonadati</taxon>
        <taxon>Bacteroidota</taxon>
        <taxon>Cytophagia</taxon>
        <taxon>Cytophagales</taxon>
        <taxon>Spirosomataceae</taxon>
        <taxon>Dyadobacter</taxon>
    </lineage>
</organism>
<evidence type="ECO:0000313" key="1">
    <source>
        <dbReference type="EMBL" id="SKC13915.1"/>
    </source>
</evidence>